<dbReference type="InterPro" id="IPR003340">
    <property type="entry name" value="B3_DNA-bd"/>
</dbReference>
<dbReference type="PANTHER" id="PTHR31920">
    <property type="entry name" value="B3 DOMAIN-CONTAINING"/>
    <property type="match status" value="1"/>
</dbReference>
<evidence type="ECO:0000313" key="8">
    <source>
        <dbReference type="Proteomes" id="UP000222542"/>
    </source>
</evidence>
<keyword evidence="2" id="KW-0805">Transcription regulation</keyword>
<name>A0A1U8FDA9_CAPAN</name>
<reference evidence="7 8" key="1">
    <citation type="journal article" date="2014" name="Nat. Genet.">
        <title>Genome sequence of the hot pepper provides insights into the evolution of pungency in Capsicum species.</title>
        <authorList>
            <person name="Kim S."/>
            <person name="Park M."/>
            <person name="Yeom S.I."/>
            <person name="Kim Y.M."/>
            <person name="Lee J.M."/>
            <person name="Lee H.A."/>
            <person name="Seo E."/>
            <person name="Choi J."/>
            <person name="Cheong K."/>
            <person name="Kim K.T."/>
            <person name="Jung K."/>
            <person name="Lee G.W."/>
            <person name="Oh S.K."/>
            <person name="Bae C."/>
            <person name="Kim S.B."/>
            <person name="Lee H.Y."/>
            <person name="Kim S.Y."/>
            <person name="Kim M.S."/>
            <person name="Kang B.C."/>
            <person name="Jo Y.D."/>
            <person name="Yang H.B."/>
            <person name="Jeong H.J."/>
            <person name="Kang W.H."/>
            <person name="Kwon J.K."/>
            <person name="Shin C."/>
            <person name="Lim J.Y."/>
            <person name="Park J.H."/>
            <person name="Huh J.H."/>
            <person name="Kim J.S."/>
            <person name="Kim B.D."/>
            <person name="Cohen O."/>
            <person name="Paran I."/>
            <person name="Suh M.C."/>
            <person name="Lee S.B."/>
            <person name="Kim Y.K."/>
            <person name="Shin Y."/>
            <person name="Noh S.J."/>
            <person name="Park J."/>
            <person name="Seo Y.S."/>
            <person name="Kwon S.Y."/>
            <person name="Kim H.A."/>
            <person name="Park J.M."/>
            <person name="Kim H.J."/>
            <person name="Choi S.B."/>
            <person name="Bosland P.W."/>
            <person name="Reeves G."/>
            <person name="Jo S.H."/>
            <person name="Lee B.W."/>
            <person name="Cho H.T."/>
            <person name="Choi H.S."/>
            <person name="Lee M.S."/>
            <person name="Yu Y."/>
            <person name="Do Choi Y."/>
            <person name="Park B.S."/>
            <person name="van Deynze A."/>
            <person name="Ashrafi H."/>
            <person name="Hill T."/>
            <person name="Kim W.T."/>
            <person name="Pai H.S."/>
            <person name="Ahn H.K."/>
            <person name="Yeam I."/>
            <person name="Giovannoni J.J."/>
            <person name="Rose J.K."/>
            <person name="Sorensen I."/>
            <person name="Lee S.J."/>
            <person name="Kim R.W."/>
            <person name="Choi I.Y."/>
            <person name="Choi B.S."/>
            <person name="Lim J.S."/>
            <person name="Lee Y.H."/>
            <person name="Choi D."/>
        </authorList>
    </citation>
    <scope>NUCLEOTIDE SEQUENCE [LARGE SCALE GENOMIC DNA]</scope>
    <source>
        <strain evidence="8">cv. CM334</strain>
    </source>
</reference>
<comment type="caution">
    <text evidence="7">The sequence shown here is derived from an EMBL/GenBank/DDBJ whole genome shotgun (WGS) entry which is preliminary data.</text>
</comment>
<comment type="subcellular location">
    <subcellularLocation>
        <location evidence="1">Nucleus</location>
    </subcellularLocation>
</comment>
<dbReference type="Pfam" id="PF02362">
    <property type="entry name" value="B3"/>
    <property type="match status" value="1"/>
</dbReference>
<evidence type="ECO:0000256" key="5">
    <source>
        <dbReference type="ARBA" id="ARBA00023242"/>
    </source>
</evidence>
<dbReference type="OMA" id="NFRVIIF"/>
<evidence type="ECO:0000256" key="3">
    <source>
        <dbReference type="ARBA" id="ARBA00023125"/>
    </source>
</evidence>
<dbReference type="EMBL" id="AYRZ02000001">
    <property type="protein sequence ID" value="PHT94876.1"/>
    <property type="molecule type" value="Genomic_DNA"/>
</dbReference>
<sequence>MRNSKGDDSLCFYKILFDPEIEELRIPSDFVKHITEEAIEIAFLVGSCGKYWNVELVQNEDGMFFHGGWKNFMMEQHFEGGELLLFNYDGKMTFHVRIFDKNGLER</sequence>
<dbReference type="KEGG" id="cann:107856832"/>
<keyword evidence="8" id="KW-1185">Reference proteome</keyword>
<feature type="domain" description="TF-B3" evidence="6">
    <location>
        <begin position="9"/>
        <end position="102"/>
    </location>
</feature>
<evidence type="ECO:0000259" key="6">
    <source>
        <dbReference type="PROSITE" id="PS50863"/>
    </source>
</evidence>
<dbReference type="STRING" id="4072.A0A1U8FDA9"/>
<evidence type="ECO:0000256" key="2">
    <source>
        <dbReference type="ARBA" id="ARBA00023015"/>
    </source>
</evidence>
<dbReference type="Proteomes" id="UP000222542">
    <property type="component" value="Unassembled WGS sequence"/>
</dbReference>
<reference evidence="7 8" key="2">
    <citation type="journal article" date="2017" name="Genome Biol.">
        <title>New reference genome sequences of hot pepper reveal the massive evolution of plant disease-resistance genes by retroduplication.</title>
        <authorList>
            <person name="Kim S."/>
            <person name="Park J."/>
            <person name="Yeom S.I."/>
            <person name="Kim Y.M."/>
            <person name="Seo E."/>
            <person name="Kim K.T."/>
            <person name="Kim M.S."/>
            <person name="Lee J.M."/>
            <person name="Cheong K."/>
            <person name="Shin H.S."/>
            <person name="Kim S.B."/>
            <person name="Han K."/>
            <person name="Lee J."/>
            <person name="Park M."/>
            <person name="Lee H.A."/>
            <person name="Lee H.Y."/>
            <person name="Lee Y."/>
            <person name="Oh S."/>
            <person name="Lee J.H."/>
            <person name="Choi E."/>
            <person name="Choi E."/>
            <person name="Lee S.E."/>
            <person name="Jeon J."/>
            <person name="Kim H."/>
            <person name="Choi G."/>
            <person name="Song H."/>
            <person name="Lee J."/>
            <person name="Lee S.C."/>
            <person name="Kwon J.K."/>
            <person name="Lee H.Y."/>
            <person name="Koo N."/>
            <person name="Hong Y."/>
            <person name="Kim R.W."/>
            <person name="Kang W.H."/>
            <person name="Huh J.H."/>
            <person name="Kang B.C."/>
            <person name="Yang T.J."/>
            <person name="Lee Y.H."/>
            <person name="Bennetzen J.L."/>
            <person name="Choi D."/>
        </authorList>
    </citation>
    <scope>NUCLEOTIDE SEQUENCE [LARGE SCALE GENOMIC DNA]</scope>
    <source>
        <strain evidence="8">cv. CM334</strain>
    </source>
</reference>
<accession>A0A1U8FKM6</accession>
<dbReference type="InterPro" id="IPR015300">
    <property type="entry name" value="DNA-bd_pseudobarrel_sf"/>
</dbReference>
<proteinExistence type="predicted"/>
<evidence type="ECO:0000256" key="4">
    <source>
        <dbReference type="ARBA" id="ARBA00023163"/>
    </source>
</evidence>
<dbReference type="GO" id="GO:0005634">
    <property type="term" value="C:nucleus"/>
    <property type="evidence" value="ECO:0007669"/>
    <property type="project" value="UniProtKB-SubCell"/>
</dbReference>
<dbReference type="Gramene" id="PHT94876">
    <property type="protein sequence ID" value="PHT94876"/>
    <property type="gene ID" value="T459_02758"/>
</dbReference>
<accession>A0A1U8FDA9</accession>
<dbReference type="GO" id="GO:0003677">
    <property type="term" value="F:DNA binding"/>
    <property type="evidence" value="ECO:0007669"/>
    <property type="project" value="UniProtKB-KW"/>
</dbReference>
<keyword evidence="3" id="KW-0238">DNA-binding</keyword>
<keyword evidence="5" id="KW-0539">Nucleus</keyword>
<dbReference type="AlphaFoldDB" id="A0A1U8FDA9"/>
<dbReference type="SMART" id="SM01019">
    <property type="entry name" value="B3"/>
    <property type="match status" value="1"/>
</dbReference>
<dbReference type="KEGG" id="cann:107859316"/>
<dbReference type="SUPFAM" id="SSF101936">
    <property type="entry name" value="DNA-binding pseudobarrel domain"/>
    <property type="match status" value="1"/>
</dbReference>
<dbReference type="PROSITE" id="PS50863">
    <property type="entry name" value="B3"/>
    <property type="match status" value="1"/>
</dbReference>
<dbReference type="InterPro" id="IPR050655">
    <property type="entry name" value="Plant_B3_domain"/>
</dbReference>
<evidence type="ECO:0000313" key="7">
    <source>
        <dbReference type="EMBL" id="PHT94876.1"/>
    </source>
</evidence>
<dbReference type="CDD" id="cd10017">
    <property type="entry name" value="B3_DNA"/>
    <property type="match status" value="1"/>
</dbReference>
<dbReference type="Gene3D" id="2.40.330.10">
    <property type="entry name" value="DNA-binding pseudobarrel domain"/>
    <property type="match status" value="1"/>
</dbReference>
<dbReference type="PANTHER" id="PTHR31920:SF122">
    <property type="entry name" value="B3 DOMAIN-CONTAINING PROTEIN REM23"/>
    <property type="match status" value="1"/>
</dbReference>
<dbReference type="SMR" id="A0A1U8FDA9"/>
<organism evidence="7 8">
    <name type="scientific">Capsicum annuum</name>
    <name type="common">Capsicum pepper</name>
    <dbReference type="NCBI Taxonomy" id="4072"/>
    <lineage>
        <taxon>Eukaryota</taxon>
        <taxon>Viridiplantae</taxon>
        <taxon>Streptophyta</taxon>
        <taxon>Embryophyta</taxon>
        <taxon>Tracheophyta</taxon>
        <taxon>Spermatophyta</taxon>
        <taxon>Magnoliopsida</taxon>
        <taxon>eudicotyledons</taxon>
        <taxon>Gunneridae</taxon>
        <taxon>Pentapetalae</taxon>
        <taxon>asterids</taxon>
        <taxon>lamiids</taxon>
        <taxon>Solanales</taxon>
        <taxon>Solanaceae</taxon>
        <taxon>Solanoideae</taxon>
        <taxon>Capsiceae</taxon>
        <taxon>Capsicum</taxon>
    </lineage>
</organism>
<protein>
    <recommendedName>
        <fullName evidence="6">TF-B3 domain-containing protein</fullName>
    </recommendedName>
</protein>
<gene>
    <name evidence="7" type="ORF">T459_02758</name>
</gene>
<dbReference type="OrthoDB" id="912105at2759"/>
<evidence type="ECO:0000256" key="1">
    <source>
        <dbReference type="ARBA" id="ARBA00004123"/>
    </source>
</evidence>
<keyword evidence="4" id="KW-0804">Transcription</keyword>